<evidence type="ECO:0000313" key="2">
    <source>
        <dbReference type="Proteomes" id="UP000008986"/>
    </source>
</evidence>
<protein>
    <submittedName>
        <fullName evidence="1">Uncharacterized protein</fullName>
    </submittedName>
</protein>
<organismHost>
    <name type="scientific">Delftia acidovorans</name>
    <name type="common">Pseudomonas acidovorans</name>
    <name type="synonym">Comamonas acidovorans</name>
    <dbReference type="NCBI Taxonomy" id="80866"/>
</organismHost>
<organism evidence="1 2">
    <name type="scientific">Delftia phage PhiW-14</name>
    <name type="common">Deftia acidovorans bacteriophage phiW-14</name>
    <dbReference type="NCBI Taxonomy" id="665032"/>
    <lineage>
        <taxon>Viruses</taxon>
        <taxon>Duplodnaviria</taxon>
        <taxon>Heunggongvirae</taxon>
        <taxon>Uroviricota</taxon>
        <taxon>Caudoviricetes</taxon>
        <taxon>Ionavirus</taxon>
        <taxon>Ionavirus W14</taxon>
    </lineage>
</organism>
<dbReference type="EMBL" id="GQ357915">
    <property type="protein sequence ID" value="ACV50200.1"/>
    <property type="molecule type" value="Genomic_DNA"/>
</dbReference>
<gene>
    <name evidence="1" type="primary">178</name>
</gene>
<proteinExistence type="predicted"/>
<dbReference type="RefSeq" id="YP_003359032.1">
    <property type="nucleotide sequence ID" value="NC_013697.1"/>
</dbReference>
<name>C9DGE9_BPW14</name>
<reference evidence="2" key="1">
    <citation type="submission" date="2009-07" db="EMBL/GenBank/DDBJ databases">
        <authorList>
            <person name="Kropinski A.M."/>
            <person name="Villegas A."/>
            <person name="Lingohr E.J."/>
        </authorList>
    </citation>
    <scope>NUCLEOTIDE SEQUENCE [LARGE SCALE GENOMIC DNA]</scope>
</reference>
<accession>C9DGE9</accession>
<keyword evidence="2" id="KW-1185">Reference proteome</keyword>
<dbReference type="Proteomes" id="UP000008986">
    <property type="component" value="Segment"/>
</dbReference>
<evidence type="ECO:0000313" key="1">
    <source>
        <dbReference type="EMBL" id="ACV50200.1"/>
    </source>
</evidence>
<sequence length="131" mass="15127">MTKYTVVEINTNDTTQRRVAVLEGTLQEVMERAASRSHWVMGDLKLFAPGDVLVAHKQWRDQQWTFIFNVHERLGDEQQHESQIECSSLTEAKEMVQGDHKWLFGDLMIKDATGKTLSSMKWTDNEWSDAA</sequence>
<dbReference type="KEGG" id="vg:8684126"/>
<dbReference type="GeneID" id="8684126"/>